<name>A0ABX7FD52_9RHOB</name>
<organism evidence="2 3">
    <name type="scientific">Ponticoccus alexandrii</name>
    <dbReference type="NCBI Taxonomy" id="1943633"/>
    <lineage>
        <taxon>Bacteria</taxon>
        <taxon>Pseudomonadati</taxon>
        <taxon>Pseudomonadota</taxon>
        <taxon>Alphaproteobacteria</taxon>
        <taxon>Rhodobacterales</taxon>
        <taxon>Roseobacteraceae</taxon>
        <taxon>Ponticoccus</taxon>
    </lineage>
</organism>
<dbReference type="GO" id="GO:0016787">
    <property type="term" value="F:hydrolase activity"/>
    <property type="evidence" value="ECO:0007669"/>
    <property type="project" value="UniProtKB-KW"/>
</dbReference>
<dbReference type="Proteomes" id="UP000596387">
    <property type="component" value="Chromosome"/>
</dbReference>
<protein>
    <submittedName>
        <fullName evidence="2">SGNH/GDSL hydrolase family protein</fullName>
    </submittedName>
</protein>
<evidence type="ECO:0000259" key="1">
    <source>
        <dbReference type="Pfam" id="PF13472"/>
    </source>
</evidence>
<evidence type="ECO:0000313" key="3">
    <source>
        <dbReference type="Proteomes" id="UP000596387"/>
    </source>
</evidence>
<dbReference type="RefSeq" id="WP_023849605.1">
    <property type="nucleotide sequence ID" value="NZ_CP047166.1"/>
</dbReference>
<proteinExistence type="predicted"/>
<evidence type="ECO:0000313" key="2">
    <source>
        <dbReference type="EMBL" id="QRF67613.1"/>
    </source>
</evidence>
<feature type="domain" description="SGNH hydrolase-type esterase" evidence="1">
    <location>
        <begin position="30"/>
        <end position="204"/>
    </location>
</feature>
<dbReference type="Gene3D" id="3.40.50.1110">
    <property type="entry name" value="SGNH hydrolase"/>
    <property type="match status" value="1"/>
</dbReference>
<dbReference type="SUPFAM" id="SSF52266">
    <property type="entry name" value="SGNH hydrolase"/>
    <property type="match status" value="1"/>
</dbReference>
<dbReference type="InterPro" id="IPR013830">
    <property type="entry name" value="SGNH_hydro"/>
</dbReference>
<sequence>MLRISLLFLTLALAACGRGVPDDARIVVAGDSVMAWNRVEGGSVADGLSRALGVPVGDVSLPYASVSGVTGAGPLNISRQAEPLDAPWVVVNGGANDLGINCGRANQGMVEALITPDGSKGAIPNLVRGLTSRGSRVVWADYYTSPKFAGTPCARLYADMERRIERMAAAMPGVFFVDMGDVIATSDPAMFDSDRIHPSPQGSRRIAVLIAETIRAADPTLR</sequence>
<dbReference type="PROSITE" id="PS51257">
    <property type="entry name" value="PROKAR_LIPOPROTEIN"/>
    <property type="match status" value="1"/>
</dbReference>
<gene>
    <name evidence="2" type="ORF">GQA70_15630</name>
</gene>
<accession>A0ABX7FD52</accession>
<dbReference type="EMBL" id="CP047166">
    <property type="protein sequence ID" value="QRF67613.1"/>
    <property type="molecule type" value="Genomic_DNA"/>
</dbReference>
<keyword evidence="2" id="KW-0378">Hydrolase</keyword>
<dbReference type="CDD" id="cd00229">
    <property type="entry name" value="SGNH_hydrolase"/>
    <property type="match status" value="1"/>
</dbReference>
<dbReference type="Pfam" id="PF13472">
    <property type="entry name" value="Lipase_GDSL_2"/>
    <property type="match status" value="1"/>
</dbReference>
<dbReference type="InterPro" id="IPR036514">
    <property type="entry name" value="SGNH_hydro_sf"/>
</dbReference>
<keyword evidence="3" id="KW-1185">Reference proteome</keyword>
<reference evidence="2 3" key="1">
    <citation type="submission" date="2019-12" db="EMBL/GenBank/DDBJ databases">
        <title>Complete Genome Sequence of a Quorum-Sensing Bacterium,Rhodobacteraceae bacterium C31, Isolated from a marine microalgae symbiotic bacteria.</title>
        <authorList>
            <person name="Zhang Y."/>
        </authorList>
    </citation>
    <scope>NUCLEOTIDE SEQUENCE [LARGE SCALE GENOMIC DNA]</scope>
    <source>
        <strain evidence="2 3">C31</strain>
    </source>
</reference>